<name>A0AAE9MYB7_9VIBR</name>
<evidence type="ECO:0000313" key="2">
    <source>
        <dbReference type="EMBL" id="UTZ27706.1"/>
    </source>
</evidence>
<keyword evidence="1" id="KW-1133">Transmembrane helix</keyword>
<feature type="transmembrane region" description="Helical" evidence="1">
    <location>
        <begin position="89"/>
        <end position="113"/>
    </location>
</feature>
<reference evidence="2" key="1">
    <citation type="submission" date="2020-03" db="EMBL/GenBank/DDBJ databases">
        <title>Five strains of Vibrio campbellii isolated from Mariana Trench.</title>
        <authorList>
            <person name="Liang J."/>
            <person name="Zhang X.-H."/>
        </authorList>
    </citation>
    <scope>NUCLEOTIDE SEQUENCE</scope>
    <source>
        <strain evidence="2">LJC014</strain>
    </source>
</reference>
<feature type="transmembrane region" description="Helical" evidence="1">
    <location>
        <begin position="125"/>
        <end position="145"/>
    </location>
</feature>
<feature type="transmembrane region" description="Helical" evidence="1">
    <location>
        <begin position="57"/>
        <end position="83"/>
    </location>
</feature>
<dbReference type="InterPro" id="IPR029045">
    <property type="entry name" value="ClpP/crotonase-like_dom_sf"/>
</dbReference>
<protein>
    <submittedName>
        <fullName evidence="2">Uncharacterized protein</fullName>
    </submittedName>
</protein>
<organism evidence="2 3">
    <name type="scientific">Vibrio campbellii</name>
    <dbReference type="NCBI Taxonomy" id="680"/>
    <lineage>
        <taxon>Bacteria</taxon>
        <taxon>Pseudomonadati</taxon>
        <taxon>Pseudomonadota</taxon>
        <taxon>Gammaproteobacteria</taxon>
        <taxon>Vibrionales</taxon>
        <taxon>Vibrionaceae</taxon>
        <taxon>Vibrio</taxon>
    </lineage>
</organism>
<dbReference type="AlphaFoldDB" id="A0AAE9MYB7"/>
<proteinExistence type="predicted"/>
<dbReference type="Proteomes" id="UP001058687">
    <property type="component" value="Chromosome 1"/>
</dbReference>
<dbReference type="RefSeq" id="WP_255935302.1">
    <property type="nucleotide sequence ID" value="NZ_CP050467.1"/>
</dbReference>
<accession>A0AAE9MYB7</accession>
<dbReference type="EMBL" id="CP050467">
    <property type="protein sequence ID" value="UTZ27706.1"/>
    <property type="molecule type" value="Genomic_DNA"/>
</dbReference>
<keyword evidence="1" id="KW-0812">Transmembrane</keyword>
<keyword evidence="1" id="KW-0472">Membrane</keyword>
<evidence type="ECO:0000256" key="1">
    <source>
        <dbReference type="SAM" id="Phobius"/>
    </source>
</evidence>
<sequence>MNAQKYEAFIFYKINKINKINKMKKSNINTDAKALDETNREINLTRKQTCCAKKAKVVLPVAVVLVLLTLCLTWISVAPLVYFKYWLGLLNVSGSLTIMTIAGFGVFCLGYAIKQHFYNKHKYDAFLFYSSASLICSIAIIPTAGELLLKDNFQKVKIEGDTVFFNGGEVELPTALHLKWLLYKHEGKLTKAKISGPGGDTTSAYYIKYLLHSEGVKETTAYGNLCNSSCTIIWTLGEKRTIDNGIHLGFHSTCSWGMCDTKEYLYDGFLTPDLINVLASPDNDHGCPIGESEIATLEGSDVVTKEALIPLIESVCYKRGLNWDEFKNFSGYENITI</sequence>
<evidence type="ECO:0000313" key="3">
    <source>
        <dbReference type="Proteomes" id="UP001058687"/>
    </source>
</evidence>
<dbReference type="SUPFAM" id="SSF52096">
    <property type="entry name" value="ClpP/crotonase"/>
    <property type="match status" value="1"/>
</dbReference>
<gene>
    <name evidence="2" type="ORF">HB761_13685</name>
</gene>